<reference evidence="3 4" key="1">
    <citation type="submission" date="2016-10" db="EMBL/GenBank/DDBJ databases">
        <authorList>
            <person name="de Groot N.N."/>
        </authorList>
    </citation>
    <scope>NUCLEOTIDE SEQUENCE [LARGE SCALE GENOMIC DNA]</scope>
    <source>
        <strain evidence="3 4">DSM 25947</strain>
    </source>
</reference>
<dbReference type="EMBL" id="FOHT01000001">
    <property type="protein sequence ID" value="SES65900.1"/>
    <property type="molecule type" value="Genomic_DNA"/>
</dbReference>
<evidence type="ECO:0000313" key="3">
    <source>
        <dbReference type="EMBL" id="SES65900.1"/>
    </source>
</evidence>
<keyword evidence="2" id="KW-1133">Transmembrane helix</keyword>
<dbReference type="Pfam" id="PF03929">
    <property type="entry name" value="PepSY_TM"/>
    <property type="match status" value="1"/>
</dbReference>
<feature type="transmembrane region" description="Helical" evidence="2">
    <location>
        <begin position="212"/>
        <end position="234"/>
    </location>
</feature>
<evidence type="ECO:0000256" key="1">
    <source>
        <dbReference type="SAM" id="MobiDB-lite"/>
    </source>
</evidence>
<dbReference type="PANTHER" id="PTHR34219">
    <property type="entry name" value="IRON-REGULATED INNER MEMBRANE PROTEIN-RELATED"/>
    <property type="match status" value="1"/>
</dbReference>
<accession>A0A1H9YAC5</accession>
<feature type="region of interest" description="Disordered" evidence="1">
    <location>
        <begin position="244"/>
        <end position="267"/>
    </location>
</feature>
<dbReference type="RefSeq" id="WP_139177982.1">
    <property type="nucleotide sequence ID" value="NZ_FOHT01000001.1"/>
</dbReference>
<sequence>MARKNWIKTFKKLHKWPAIIIAFIAILFATSGIVMNHRQLFSGFDVSRNLLPQNYKYKNWNLAAVRGSVQLEKTHLIYGNIGVWKTDNDVQKLEDFNQGFPKGIDNRKIYSIIQFNNELFAGTQLGLYKRSKTGGFWQKQEIPVNKERIADLEIKDNKLLVLTRHYLLESTDGQNFRKIQLPEPVNYQRKAGLFNTFWELHSGELFGLAGKLFVDLLGLVTILLSVTGLLHFIFPQWIKRRKKKIQSRTEKPNHPLPPRGGKRNQKISKNETVSVERLVRTKKQNLNWHNVVGYVFALFLLINTFSGMHLRPPFLIAIANKQVGIIPGTHLDSPNPWFDKLRRIHWDAANRRYIFSTADGFYFADEYLSEKLVPAPAQPPVSVMGCNVLEAIDNNHLLVGSFSGMFIWNSNNGRTADLFTGKPYLRPEGMARPIGANNVAGFAQLGDNAWWFDYSRGAIALNEQNHPATMVAMPDEMRRASPMSLWNLALEIHTGRIFEHLVGSFYILFVPLAGICFMLVIISGFFLWRMTFRKKRVKKR</sequence>
<proteinExistence type="predicted"/>
<feature type="transmembrane region" description="Helical" evidence="2">
    <location>
        <begin position="291"/>
        <end position="310"/>
    </location>
</feature>
<dbReference type="Proteomes" id="UP000181981">
    <property type="component" value="Unassembled WGS sequence"/>
</dbReference>
<evidence type="ECO:0000256" key="2">
    <source>
        <dbReference type="SAM" id="Phobius"/>
    </source>
</evidence>
<dbReference type="OrthoDB" id="1111139at2"/>
<feature type="transmembrane region" description="Helical" evidence="2">
    <location>
        <begin position="16"/>
        <end position="35"/>
    </location>
</feature>
<dbReference type="InterPro" id="IPR005625">
    <property type="entry name" value="PepSY-ass_TM"/>
</dbReference>
<protein>
    <submittedName>
        <fullName evidence="3">PepSY-associated TM region</fullName>
    </submittedName>
</protein>
<keyword evidence="2" id="KW-0812">Transmembrane</keyword>
<feature type="transmembrane region" description="Helical" evidence="2">
    <location>
        <begin position="505"/>
        <end position="528"/>
    </location>
</feature>
<keyword evidence="2" id="KW-0472">Membrane</keyword>
<gene>
    <name evidence="3" type="ORF">SAMN05444285_101105</name>
</gene>
<organism evidence="3 4">
    <name type="scientific">Draconibacterium orientale</name>
    <dbReference type="NCBI Taxonomy" id="1168034"/>
    <lineage>
        <taxon>Bacteria</taxon>
        <taxon>Pseudomonadati</taxon>
        <taxon>Bacteroidota</taxon>
        <taxon>Bacteroidia</taxon>
        <taxon>Marinilabiliales</taxon>
        <taxon>Prolixibacteraceae</taxon>
        <taxon>Draconibacterium</taxon>
    </lineage>
</organism>
<name>A0A1H9YAC5_9BACT</name>
<evidence type="ECO:0000313" key="4">
    <source>
        <dbReference type="Proteomes" id="UP000181981"/>
    </source>
</evidence>
<dbReference type="AlphaFoldDB" id="A0A1H9YAC5"/>